<keyword evidence="1" id="KW-0202">Cytokine</keyword>
<dbReference type="EMBL" id="QNUK01000401">
    <property type="protein sequence ID" value="KAF5893974.1"/>
    <property type="molecule type" value="Genomic_DNA"/>
</dbReference>
<dbReference type="GO" id="GO:0006955">
    <property type="term" value="P:immune response"/>
    <property type="evidence" value="ECO:0007669"/>
    <property type="project" value="InterPro"/>
</dbReference>
<accession>A0A8J4TNA9</accession>
<dbReference type="OrthoDB" id="8457630at2759"/>
<feature type="domain" description="Chemokine interleukin-8-like" evidence="2">
    <location>
        <begin position="6"/>
        <end position="61"/>
    </location>
</feature>
<dbReference type="SUPFAM" id="SSF54117">
    <property type="entry name" value="Interleukin 8-like chemokines"/>
    <property type="match status" value="1"/>
</dbReference>
<feature type="non-terminal residue" evidence="3">
    <location>
        <position position="1"/>
    </location>
</feature>
<comment type="caution">
    <text evidence="3">The sequence shown here is derived from an EMBL/GenBank/DDBJ whole genome shotgun (WGS) entry which is preliminary data.</text>
</comment>
<evidence type="ECO:0000313" key="3">
    <source>
        <dbReference type="EMBL" id="KAF5893974.1"/>
    </source>
</evidence>
<evidence type="ECO:0000256" key="1">
    <source>
        <dbReference type="ARBA" id="ARBA00022514"/>
    </source>
</evidence>
<dbReference type="InterPro" id="IPR001811">
    <property type="entry name" value="Chemokine_IL8-like_dom"/>
</dbReference>
<proteinExistence type="predicted"/>
<reference evidence="3" key="1">
    <citation type="submission" date="2020-07" db="EMBL/GenBank/DDBJ databases">
        <title>Clarias magur genome sequencing, assembly and annotation.</title>
        <authorList>
            <person name="Kushwaha B."/>
            <person name="Kumar R."/>
            <person name="Das P."/>
            <person name="Joshi C.G."/>
            <person name="Kumar D."/>
            <person name="Nagpure N.S."/>
            <person name="Pandey M."/>
            <person name="Agarwal S."/>
            <person name="Srivastava S."/>
            <person name="Singh M."/>
            <person name="Sahoo L."/>
            <person name="Jayasankar P."/>
            <person name="Meher P.K."/>
            <person name="Koringa P.G."/>
            <person name="Iquebal M.A."/>
            <person name="Das S.P."/>
            <person name="Bit A."/>
            <person name="Patnaik S."/>
            <person name="Patel N."/>
            <person name="Shah T.M."/>
            <person name="Hinsu A."/>
            <person name="Jena J.K."/>
        </authorList>
    </citation>
    <scope>NUCLEOTIDE SEQUENCE</scope>
    <source>
        <strain evidence="3">CIFAMagur01</strain>
        <tissue evidence="3">Testis</tissue>
    </source>
</reference>
<protein>
    <submittedName>
        <fullName evidence="3">C-C motif chemokine 24-like</fullName>
    </submittedName>
</protein>
<name>A0A8J4TNA9_CLAMG</name>
<dbReference type="Proteomes" id="UP000727407">
    <property type="component" value="Unassembled WGS sequence"/>
</dbReference>
<dbReference type="GO" id="GO:0008009">
    <property type="term" value="F:chemokine activity"/>
    <property type="evidence" value="ECO:0007669"/>
    <property type="project" value="InterPro"/>
</dbReference>
<dbReference type="GO" id="GO:0005615">
    <property type="term" value="C:extracellular space"/>
    <property type="evidence" value="ECO:0007669"/>
    <property type="project" value="UniProtKB-KW"/>
</dbReference>
<feature type="non-terminal residue" evidence="3">
    <location>
        <position position="61"/>
    </location>
</feature>
<gene>
    <name evidence="3" type="ORF">DAT39_016325</name>
</gene>
<sequence length="61" mass="7268">AEKVSPCCVEVSRFMEDINITDFRLQKQNLPCVKAVIFQTERGQFCIYPHQPWVRRKIKEL</sequence>
<evidence type="ECO:0000313" key="4">
    <source>
        <dbReference type="Proteomes" id="UP000727407"/>
    </source>
</evidence>
<evidence type="ECO:0000259" key="2">
    <source>
        <dbReference type="Pfam" id="PF00048"/>
    </source>
</evidence>
<keyword evidence="4" id="KW-1185">Reference proteome</keyword>
<dbReference type="InterPro" id="IPR036048">
    <property type="entry name" value="Interleukin_8-like_sf"/>
</dbReference>
<organism evidence="3 4">
    <name type="scientific">Clarias magur</name>
    <name type="common">Asian catfish</name>
    <name type="synonym">Macropteronotus magur</name>
    <dbReference type="NCBI Taxonomy" id="1594786"/>
    <lineage>
        <taxon>Eukaryota</taxon>
        <taxon>Metazoa</taxon>
        <taxon>Chordata</taxon>
        <taxon>Craniata</taxon>
        <taxon>Vertebrata</taxon>
        <taxon>Euteleostomi</taxon>
        <taxon>Actinopterygii</taxon>
        <taxon>Neopterygii</taxon>
        <taxon>Teleostei</taxon>
        <taxon>Ostariophysi</taxon>
        <taxon>Siluriformes</taxon>
        <taxon>Clariidae</taxon>
        <taxon>Clarias</taxon>
    </lineage>
</organism>
<dbReference type="Pfam" id="PF00048">
    <property type="entry name" value="IL8"/>
    <property type="match status" value="1"/>
</dbReference>
<dbReference type="Gene3D" id="2.40.50.40">
    <property type="match status" value="1"/>
</dbReference>
<dbReference type="AlphaFoldDB" id="A0A8J4TNA9"/>